<accession>A0A8B6X7L0</accession>
<dbReference type="GO" id="GO:0008768">
    <property type="term" value="F:UDP-sugar diphosphatase activity"/>
    <property type="evidence" value="ECO:0007669"/>
    <property type="project" value="TreeGrafter"/>
</dbReference>
<feature type="signal peptide" evidence="2">
    <location>
        <begin position="1"/>
        <end position="24"/>
    </location>
</feature>
<reference evidence="6" key="1">
    <citation type="journal article" date="1994" name="Protein Sci.">
        <title>Conserved sequence pattern in a wide variety of phosphoesterases.</title>
        <authorList>
            <person name="Koonin E.V."/>
        </authorList>
    </citation>
    <scope>NUCLEOTIDE SEQUENCE</scope>
</reference>
<feature type="domain" description="Calcineurin-like phosphoesterase" evidence="3">
    <location>
        <begin position="53"/>
        <end position="316"/>
    </location>
</feature>
<dbReference type="SUPFAM" id="SSF56300">
    <property type="entry name" value="Metallo-dependent phosphatases"/>
    <property type="match status" value="1"/>
</dbReference>
<dbReference type="Gene3D" id="3.90.780.10">
    <property type="entry name" value="5'-Nucleotidase, C-terminal domain"/>
    <property type="match status" value="1"/>
</dbReference>
<dbReference type="PANTHER" id="PTHR11575:SF24">
    <property type="entry name" value="5'-NUCLEOTIDASE"/>
    <property type="match status" value="1"/>
</dbReference>
<dbReference type="PRINTS" id="PR01607">
    <property type="entry name" value="APYRASEFAMLY"/>
</dbReference>
<dbReference type="EC" id="3.1.-.-" evidence="6"/>
<evidence type="ECO:0000256" key="2">
    <source>
        <dbReference type="RuleBase" id="RU362119"/>
    </source>
</evidence>
<dbReference type="Proteomes" id="UP000675920">
    <property type="component" value="Unplaced"/>
</dbReference>
<reference evidence="6" key="2">
    <citation type="journal article" date="2015" name="Biochem. J.">
        <title>Metallophosphoesterases: structural fidelity with functional promiscuity.</title>
        <authorList>
            <person name="Matange N."/>
            <person name="Podobnik M."/>
            <person name="Visweswariah S.S."/>
        </authorList>
    </citation>
    <scope>NUCLEOTIDE SEQUENCE</scope>
</reference>
<dbReference type="Gene3D" id="3.60.21.10">
    <property type="match status" value="1"/>
</dbReference>
<keyword evidence="2" id="KW-0547">Nucleotide-binding</keyword>
<dbReference type="InterPro" id="IPR036907">
    <property type="entry name" value="5'-Nucleotdase_C_sf"/>
</dbReference>
<dbReference type="GO" id="GO:0000166">
    <property type="term" value="F:nucleotide binding"/>
    <property type="evidence" value="ECO:0007669"/>
    <property type="project" value="UniProtKB-KW"/>
</dbReference>
<dbReference type="EC" id="3.1.3.5" evidence="6"/>
<name>A0A8B6X7L0_9BURK</name>
<organism evidence="5 6">
    <name type="scientific">Derxia gummosa DSM 723</name>
    <dbReference type="NCBI Taxonomy" id="1121388"/>
    <lineage>
        <taxon>Bacteria</taxon>
        <taxon>Pseudomonadati</taxon>
        <taxon>Pseudomonadota</taxon>
        <taxon>Betaproteobacteria</taxon>
        <taxon>Burkholderiales</taxon>
        <taxon>Alcaligenaceae</taxon>
        <taxon>Derxia</taxon>
    </lineage>
</organism>
<protein>
    <submittedName>
        <fullName evidence="6">Bifunctional metallophosphatase/5'-nucleotidase</fullName>
        <ecNumber evidence="6">3.1.-.-</ecNumber>
        <ecNumber evidence="6">3.1.3.5</ecNumber>
    </submittedName>
</protein>
<dbReference type="InterPro" id="IPR004843">
    <property type="entry name" value="Calcineurin-like_PHP"/>
</dbReference>
<comment type="similarity">
    <text evidence="2">Belongs to the 5'-nucleotidase family.</text>
</comment>
<dbReference type="GO" id="GO:0030288">
    <property type="term" value="C:outer membrane-bounded periplasmic space"/>
    <property type="evidence" value="ECO:0007669"/>
    <property type="project" value="TreeGrafter"/>
</dbReference>
<feature type="domain" description="5'-Nucleotidase C-terminal" evidence="4">
    <location>
        <begin position="417"/>
        <end position="570"/>
    </location>
</feature>
<feature type="chain" id="PRO_5034538736" evidence="2">
    <location>
        <begin position="25"/>
        <end position="611"/>
    </location>
</feature>
<dbReference type="SUPFAM" id="SSF55816">
    <property type="entry name" value="5'-nucleotidase (syn. UDP-sugar hydrolase), C-terminal domain"/>
    <property type="match status" value="1"/>
</dbReference>
<dbReference type="InterPro" id="IPR008334">
    <property type="entry name" value="5'-Nucleotdase_C"/>
</dbReference>
<evidence type="ECO:0000256" key="1">
    <source>
        <dbReference type="ARBA" id="ARBA00022729"/>
    </source>
</evidence>
<proteinExistence type="inferred from homology"/>
<evidence type="ECO:0000259" key="3">
    <source>
        <dbReference type="Pfam" id="PF00149"/>
    </source>
</evidence>
<dbReference type="RefSeq" id="WP_034410507.1">
    <property type="nucleotide sequence ID" value="NZ_AXWS01000007.1"/>
</dbReference>
<dbReference type="PANTHER" id="PTHR11575">
    <property type="entry name" value="5'-NUCLEOTIDASE-RELATED"/>
    <property type="match status" value="1"/>
</dbReference>
<keyword evidence="1 2" id="KW-0732">Signal</keyword>
<dbReference type="AlphaFoldDB" id="A0A8B6X7L0"/>
<dbReference type="GO" id="GO:0009166">
    <property type="term" value="P:nucleotide catabolic process"/>
    <property type="evidence" value="ECO:0007669"/>
    <property type="project" value="InterPro"/>
</dbReference>
<dbReference type="Pfam" id="PF00149">
    <property type="entry name" value="Metallophos"/>
    <property type="match status" value="1"/>
</dbReference>
<evidence type="ECO:0000313" key="5">
    <source>
        <dbReference type="Proteomes" id="UP000675920"/>
    </source>
</evidence>
<sequence>MKTPHLLALALAAGVLTGGGPALAATAPSPASASVAAASGATAKTSPNAPIPLRLVAVNDFHGNLEAGRLTLTVREPQARDKPLKLNAGGAPALAGMVTQLRVGAPHTIFFSAGDLVGAAPLVSTLYRHEPTVEVMNKLGLDFNVLGNHEFDAGRVELQRLMRGGCGGNEPHSASESCALHHYEGSKFAWLSANVKRADGATLVPADVVRTVGGVKVGFIGATTRDTPGMVMRSGIAGLSFDDEADAINARVAALRRRGVEAIVAVLHEGGELARDNDLPGDWNDPGCPGASGRIFELAKRIAPQVDAIFSAHTHQGYACVMDGRPIVQATSYGRGLAVVDLAIDPRSRDVIRERTRAVNLPVVNGQTDMDARRRLAAALPPELGHVLVSARDDKNVAALVERYARLAAPRANRELGKLDGAFTRAGADKGDSTAGRLIADAQLAATREHAGAQLAFMNSGGVRADLDCGRPGCGLTFGQAFVAQPFGNTLVTLTLTGAELKELLESQQRPGDALPRFLQPSSNLSYTWRQQAPHGEHVDELRLDGKPIAADAKLRITVNNYLAEGGDGHALLREGRDRVTGPGDLDALAAFLRAKSPLKPDDKTRIRYVP</sequence>
<keyword evidence="2" id="KW-0378">Hydrolase</keyword>
<evidence type="ECO:0000259" key="4">
    <source>
        <dbReference type="Pfam" id="PF02872"/>
    </source>
</evidence>
<dbReference type="OrthoDB" id="9803927at2"/>
<dbReference type="InterPro" id="IPR006179">
    <property type="entry name" value="5_nucleotidase/apyrase"/>
</dbReference>
<dbReference type="InterPro" id="IPR029052">
    <property type="entry name" value="Metallo-depent_PP-like"/>
</dbReference>
<evidence type="ECO:0000313" key="6">
    <source>
        <dbReference type="RefSeq" id="WP_034410507.1"/>
    </source>
</evidence>
<reference evidence="6" key="3">
    <citation type="submission" date="2025-08" db="UniProtKB">
        <authorList>
            <consortium name="RefSeq"/>
        </authorList>
    </citation>
    <scope>IDENTIFICATION</scope>
</reference>
<keyword evidence="5" id="KW-1185">Reference proteome</keyword>
<dbReference type="GO" id="GO:0008253">
    <property type="term" value="F:5'-nucleotidase activity"/>
    <property type="evidence" value="ECO:0007669"/>
    <property type="project" value="TreeGrafter"/>
</dbReference>
<dbReference type="Pfam" id="PF02872">
    <property type="entry name" value="5_nucleotid_C"/>
    <property type="match status" value="1"/>
</dbReference>